<protein>
    <recommendedName>
        <fullName evidence="4">Transglutaminase domain-containing protein</fullName>
    </recommendedName>
</protein>
<reference evidence="3" key="1">
    <citation type="journal article" date="2019" name="Int. J. Syst. Evol. Microbiol.">
        <title>The Global Catalogue of Microorganisms (GCM) 10K type strain sequencing project: providing services to taxonomists for standard genome sequencing and annotation.</title>
        <authorList>
            <consortium name="The Broad Institute Genomics Platform"/>
            <consortium name="The Broad Institute Genome Sequencing Center for Infectious Disease"/>
            <person name="Wu L."/>
            <person name="Ma J."/>
        </authorList>
    </citation>
    <scope>NUCLEOTIDE SEQUENCE [LARGE SCALE GENOMIC DNA]</scope>
    <source>
        <strain evidence="3">JCM 15421</strain>
    </source>
</reference>
<name>A0ABP3TQS5_9GAMM</name>
<proteinExistence type="predicted"/>
<evidence type="ECO:0000256" key="1">
    <source>
        <dbReference type="SAM" id="SignalP"/>
    </source>
</evidence>
<dbReference type="EMBL" id="BAAAEU010000006">
    <property type="protein sequence ID" value="GAA0712884.1"/>
    <property type="molecule type" value="Genomic_DNA"/>
</dbReference>
<comment type="caution">
    <text evidence="2">The sequence shown here is derived from an EMBL/GenBank/DDBJ whole genome shotgun (WGS) entry which is preliminary data.</text>
</comment>
<feature type="chain" id="PRO_5045588625" description="Transglutaminase domain-containing protein" evidence="1">
    <location>
        <begin position="29"/>
        <end position="422"/>
    </location>
</feature>
<dbReference type="Proteomes" id="UP001501523">
    <property type="component" value="Unassembled WGS sequence"/>
</dbReference>
<sequence length="422" mass="45013">MQPLATRVTARSTLRLIAFAGIGALACAAEPARAFDWQVEITPGSELFPALQLSQGPRAAPASAFGNGDGLISVRIHGADLPTALRLRVETAGLREPAVVEATRGAAGEVIELHPRLDWDVAQLRRLRGARRQPMRITLDGAGLTPQTRTLEVRLHPLDDAMYFAREGRDRVDLGWVFAAYVNPRDPVVDEVLEQARAIDPAFDADVVPHTAAADLRRAGAVWTALERHDLRYAGGDPALSRGPSLWSQRVRLPGDVWRDRRANCIDGSVLIASVFERIGIHPFIVLVPGHAFVGFRGDSGRGDAQYLETTLLGARLARSDSASGGVSAPGIGAASFTAALAAGRARWRKVAAKFDGRHRPDYALIDIGTARAYGIIPLAVDADATMAAQPSAGARQHASSQMASRCAACVAPPSRPQNGQP</sequence>
<evidence type="ECO:0000313" key="2">
    <source>
        <dbReference type="EMBL" id="GAA0712884.1"/>
    </source>
</evidence>
<dbReference type="RefSeq" id="WP_343789150.1">
    <property type="nucleotide sequence ID" value="NZ_BAAAEU010000006.1"/>
</dbReference>
<evidence type="ECO:0008006" key="4">
    <source>
        <dbReference type="Google" id="ProtNLM"/>
    </source>
</evidence>
<gene>
    <name evidence="2" type="ORF">GCM10009105_15900</name>
</gene>
<dbReference type="PROSITE" id="PS51257">
    <property type="entry name" value="PROKAR_LIPOPROTEIN"/>
    <property type="match status" value="1"/>
</dbReference>
<keyword evidence="3" id="KW-1185">Reference proteome</keyword>
<organism evidence="2 3">
    <name type="scientific">Dokdonella soli</name>
    <dbReference type="NCBI Taxonomy" id="529810"/>
    <lineage>
        <taxon>Bacteria</taxon>
        <taxon>Pseudomonadati</taxon>
        <taxon>Pseudomonadota</taxon>
        <taxon>Gammaproteobacteria</taxon>
        <taxon>Lysobacterales</taxon>
        <taxon>Rhodanobacteraceae</taxon>
        <taxon>Dokdonella</taxon>
    </lineage>
</organism>
<feature type="signal peptide" evidence="1">
    <location>
        <begin position="1"/>
        <end position="28"/>
    </location>
</feature>
<evidence type="ECO:0000313" key="3">
    <source>
        <dbReference type="Proteomes" id="UP001501523"/>
    </source>
</evidence>
<accession>A0ABP3TQS5</accession>
<keyword evidence="1" id="KW-0732">Signal</keyword>